<dbReference type="PIRSF" id="PIRSF006135">
    <property type="entry name" value="CobU"/>
    <property type="match status" value="1"/>
</dbReference>
<dbReference type="KEGG" id="ifn:GM661_12805"/>
<keyword evidence="15 19" id="KW-0342">GTP-binding</keyword>
<sequence length="201" mass="22133">MGKGGVGVITLVLGGARSGKSTFAEKIAYQKGRDMVSYLATAEAVDQEMSKRIKKHQEARPKTWQTIEEAYKLQDVFLSFPAGQVVLLDCLTIYISNILLKGNDNPSCHEEAIIVEELEGVINITREKNIDLIIVSNELGSGVVPVSKLGREFRDIAGRINQLIASEADEVYLCIAGLPVEIKEIGMRNLNKFKIQGDELI</sequence>
<keyword evidence="20" id="KW-0548">Nucleotidyltransferase</keyword>
<dbReference type="NCBIfam" id="NF004469">
    <property type="entry name" value="PRK05800.1"/>
    <property type="match status" value="1"/>
</dbReference>
<dbReference type="EC" id="2.7.7.62" evidence="9"/>
<dbReference type="Pfam" id="PF02283">
    <property type="entry name" value="CobU"/>
    <property type="match status" value="1"/>
</dbReference>
<feature type="binding site" evidence="19">
    <location>
        <position position="68"/>
    </location>
    <ligand>
        <name>GTP</name>
        <dbReference type="ChEBI" id="CHEBI:37565"/>
    </ligand>
</feature>
<dbReference type="UniPathway" id="UPA00148">
    <property type="reaction ID" value="UER00236"/>
</dbReference>
<evidence type="ECO:0000256" key="15">
    <source>
        <dbReference type="ARBA" id="ARBA00023134"/>
    </source>
</evidence>
<dbReference type="GO" id="GO:0009236">
    <property type="term" value="P:cobalamin biosynthetic process"/>
    <property type="evidence" value="ECO:0007669"/>
    <property type="project" value="UniProtKB-UniPathway"/>
</dbReference>
<evidence type="ECO:0000256" key="10">
    <source>
        <dbReference type="ARBA" id="ARBA00022573"/>
    </source>
</evidence>
<evidence type="ECO:0000313" key="20">
    <source>
        <dbReference type="EMBL" id="QTL98783.1"/>
    </source>
</evidence>
<dbReference type="SUPFAM" id="SSF52540">
    <property type="entry name" value="P-loop containing nucleoside triphosphate hydrolases"/>
    <property type="match status" value="1"/>
</dbReference>
<keyword evidence="14" id="KW-0067">ATP-binding</keyword>
<evidence type="ECO:0000256" key="11">
    <source>
        <dbReference type="ARBA" id="ARBA00022679"/>
    </source>
</evidence>
<reference evidence="20" key="1">
    <citation type="submission" date="2019-12" db="EMBL/GenBank/DDBJ databases">
        <authorList>
            <person name="zhang j."/>
            <person name="sun C.M."/>
        </authorList>
    </citation>
    <scope>NUCLEOTIDE SEQUENCE</scope>
    <source>
        <strain evidence="20">NS-1</strain>
    </source>
</reference>
<comment type="similarity">
    <text evidence="7">Belongs to the CobU/CobP family.</text>
</comment>
<name>A0A8A7KAE3_9FIRM</name>
<comment type="catalytic activity">
    <reaction evidence="3">
        <text>adenosylcob(III)inamide + GTP = adenosylcob(III)inamide phosphate + GDP + H(+)</text>
        <dbReference type="Rhea" id="RHEA:15765"/>
        <dbReference type="ChEBI" id="CHEBI:2480"/>
        <dbReference type="ChEBI" id="CHEBI:15378"/>
        <dbReference type="ChEBI" id="CHEBI:37565"/>
        <dbReference type="ChEBI" id="CHEBI:58189"/>
        <dbReference type="ChEBI" id="CHEBI:58502"/>
        <dbReference type="EC" id="2.7.1.156"/>
    </reaction>
</comment>
<comment type="pathway">
    <text evidence="6">Cofactor biosynthesis; adenosylcobalamin biosynthesis; adenosylcobalamin from cob(II)yrinate a,c-diamide: step 5/7.</text>
</comment>
<keyword evidence="11 20" id="KW-0808">Transferase</keyword>
<dbReference type="PANTHER" id="PTHR34848:SF1">
    <property type="entry name" value="BIFUNCTIONAL ADENOSYLCOBALAMIN BIOSYNTHESIS PROTEIN COBU"/>
    <property type="match status" value="1"/>
</dbReference>
<comment type="catalytic activity">
    <reaction evidence="1">
        <text>adenosylcob(III)inamide + ATP = adenosylcob(III)inamide phosphate + ADP + H(+)</text>
        <dbReference type="Rhea" id="RHEA:15769"/>
        <dbReference type="ChEBI" id="CHEBI:2480"/>
        <dbReference type="ChEBI" id="CHEBI:15378"/>
        <dbReference type="ChEBI" id="CHEBI:30616"/>
        <dbReference type="ChEBI" id="CHEBI:58502"/>
        <dbReference type="ChEBI" id="CHEBI:456216"/>
        <dbReference type="EC" id="2.7.1.156"/>
    </reaction>
</comment>
<evidence type="ECO:0000256" key="8">
    <source>
        <dbReference type="ARBA" id="ARBA00012016"/>
    </source>
</evidence>
<dbReference type="GO" id="GO:0005524">
    <property type="term" value="F:ATP binding"/>
    <property type="evidence" value="ECO:0007669"/>
    <property type="project" value="UniProtKB-KW"/>
</dbReference>
<feature type="binding site" evidence="19">
    <location>
        <position position="89"/>
    </location>
    <ligand>
        <name>GTP</name>
        <dbReference type="ChEBI" id="CHEBI:37565"/>
    </ligand>
</feature>
<dbReference type="InterPro" id="IPR003203">
    <property type="entry name" value="CobU/CobP"/>
</dbReference>
<dbReference type="GO" id="GO:0043752">
    <property type="term" value="F:adenosylcobinamide kinase activity"/>
    <property type="evidence" value="ECO:0007669"/>
    <property type="project" value="UniProtKB-EC"/>
</dbReference>
<evidence type="ECO:0000256" key="2">
    <source>
        <dbReference type="ARBA" id="ARBA00000711"/>
    </source>
</evidence>
<dbReference type="Gene3D" id="3.40.50.300">
    <property type="entry name" value="P-loop containing nucleotide triphosphate hydrolases"/>
    <property type="match status" value="1"/>
</dbReference>
<evidence type="ECO:0000256" key="3">
    <source>
        <dbReference type="ARBA" id="ARBA00001522"/>
    </source>
</evidence>
<evidence type="ECO:0000256" key="19">
    <source>
        <dbReference type="PIRSR" id="PIRSR006135-2"/>
    </source>
</evidence>
<evidence type="ECO:0000256" key="6">
    <source>
        <dbReference type="ARBA" id="ARBA00005159"/>
    </source>
</evidence>
<evidence type="ECO:0000256" key="18">
    <source>
        <dbReference type="PIRSR" id="PIRSR006135-1"/>
    </source>
</evidence>
<evidence type="ECO:0000256" key="17">
    <source>
        <dbReference type="ARBA" id="ARBA00030571"/>
    </source>
</evidence>
<dbReference type="EC" id="2.7.1.156" evidence="8"/>
<evidence type="ECO:0000256" key="9">
    <source>
        <dbReference type="ARBA" id="ARBA00012523"/>
    </source>
</evidence>
<keyword evidence="10" id="KW-0169">Cobalamin biosynthesis</keyword>
<evidence type="ECO:0000256" key="4">
    <source>
        <dbReference type="ARBA" id="ARBA00003889"/>
    </source>
</evidence>
<dbReference type="PANTHER" id="PTHR34848">
    <property type="match status" value="1"/>
</dbReference>
<dbReference type="GO" id="GO:0008820">
    <property type="term" value="F:cobinamide phosphate guanylyltransferase activity"/>
    <property type="evidence" value="ECO:0007669"/>
    <property type="project" value="UniProtKB-EC"/>
</dbReference>
<evidence type="ECO:0000256" key="13">
    <source>
        <dbReference type="ARBA" id="ARBA00022777"/>
    </source>
</evidence>
<protein>
    <recommendedName>
        <fullName evidence="16">Adenosylcobinamide kinase</fullName>
        <ecNumber evidence="8">2.7.1.156</ecNumber>
        <ecNumber evidence="9">2.7.7.62</ecNumber>
    </recommendedName>
    <alternativeName>
        <fullName evidence="17">Adenosylcobinamide-phosphate guanylyltransferase</fullName>
    </alternativeName>
</protein>
<feature type="binding site" evidence="19">
    <location>
        <begin position="40"/>
        <end position="42"/>
    </location>
    <ligand>
        <name>GTP</name>
        <dbReference type="ChEBI" id="CHEBI:37565"/>
    </ligand>
</feature>
<comment type="pathway">
    <text evidence="5">Cofactor biosynthesis; adenosylcobalamin biosynthesis; adenosylcobalamin from cob(II)yrinate a,c-diamide: step 6/7.</text>
</comment>
<feature type="binding site" evidence="19">
    <location>
        <begin position="14"/>
        <end position="21"/>
    </location>
    <ligand>
        <name>GTP</name>
        <dbReference type="ChEBI" id="CHEBI:37565"/>
    </ligand>
</feature>
<evidence type="ECO:0000256" key="1">
    <source>
        <dbReference type="ARBA" id="ARBA00000312"/>
    </source>
</evidence>
<dbReference type="Proteomes" id="UP000665020">
    <property type="component" value="Chromosome"/>
</dbReference>
<proteinExistence type="inferred from homology"/>
<dbReference type="EMBL" id="CP046640">
    <property type="protein sequence ID" value="QTL98783.1"/>
    <property type="molecule type" value="Genomic_DNA"/>
</dbReference>
<evidence type="ECO:0000256" key="5">
    <source>
        <dbReference type="ARBA" id="ARBA00004692"/>
    </source>
</evidence>
<dbReference type="InterPro" id="IPR027417">
    <property type="entry name" value="P-loop_NTPase"/>
</dbReference>
<dbReference type="GO" id="GO:0005525">
    <property type="term" value="F:GTP binding"/>
    <property type="evidence" value="ECO:0007669"/>
    <property type="project" value="UniProtKB-KW"/>
</dbReference>
<keyword evidence="21" id="KW-1185">Reference proteome</keyword>
<keyword evidence="13 20" id="KW-0418">Kinase</keyword>
<evidence type="ECO:0000256" key="12">
    <source>
        <dbReference type="ARBA" id="ARBA00022741"/>
    </source>
</evidence>
<evidence type="ECO:0000256" key="14">
    <source>
        <dbReference type="ARBA" id="ARBA00022840"/>
    </source>
</evidence>
<evidence type="ECO:0000256" key="7">
    <source>
        <dbReference type="ARBA" id="ARBA00007490"/>
    </source>
</evidence>
<accession>A0A8A7KAE3</accession>
<comment type="catalytic activity">
    <reaction evidence="2">
        <text>adenosylcob(III)inamide phosphate + GTP + H(+) = adenosylcob(III)inamide-GDP + diphosphate</text>
        <dbReference type="Rhea" id="RHEA:22712"/>
        <dbReference type="ChEBI" id="CHEBI:15378"/>
        <dbReference type="ChEBI" id="CHEBI:33019"/>
        <dbReference type="ChEBI" id="CHEBI:37565"/>
        <dbReference type="ChEBI" id="CHEBI:58502"/>
        <dbReference type="ChEBI" id="CHEBI:60487"/>
        <dbReference type="EC" id="2.7.7.62"/>
    </reaction>
</comment>
<organism evidence="20 21">
    <name type="scientific">Iocasia fonsfrigidae</name>
    <dbReference type="NCBI Taxonomy" id="2682810"/>
    <lineage>
        <taxon>Bacteria</taxon>
        <taxon>Bacillati</taxon>
        <taxon>Bacillota</taxon>
        <taxon>Clostridia</taxon>
        <taxon>Halanaerobiales</taxon>
        <taxon>Halanaerobiaceae</taxon>
        <taxon>Iocasia</taxon>
    </lineage>
</organism>
<dbReference type="AlphaFoldDB" id="A0A8A7KAE3"/>
<gene>
    <name evidence="20" type="primary">cobU</name>
    <name evidence="20" type="ORF">GM661_12805</name>
</gene>
<evidence type="ECO:0000256" key="16">
    <source>
        <dbReference type="ARBA" id="ARBA00029570"/>
    </source>
</evidence>
<comment type="function">
    <text evidence="4">Catalyzes ATP-dependent phosphorylation of adenosylcobinamide and addition of GMP to adenosylcobinamide phosphate.</text>
</comment>
<keyword evidence="12 19" id="KW-0547">Nucleotide-binding</keyword>
<dbReference type="CDD" id="cd00544">
    <property type="entry name" value="CobU"/>
    <property type="match status" value="1"/>
</dbReference>
<evidence type="ECO:0000313" key="21">
    <source>
        <dbReference type="Proteomes" id="UP000665020"/>
    </source>
</evidence>
<feature type="active site" description="GMP-histidine intermediate" evidence="18">
    <location>
        <position position="56"/>
    </location>
</feature>